<dbReference type="EMBL" id="BAAAZN010000013">
    <property type="protein sequence ID" value="GAA3565800.1"/>
    <property type="molecule type" value="Genomic_DNA"/>
</dbReference>
<evidence type="ECO:0008006" key="4">
    <source>
        <dbReference type="Google" id="ProtNLM"/>
    </source>
</evidence>
<name>A0ABP6XE63_9PSEU</name>
<reference evidence="3" key="1">
    <citation type="journal article" date="2019" name="Int. J. Syst. Evol. Microbiol.">
        <title>The Global Catalogue of Microorganisms (GCM) 10K type strain sequencing project: providing services to taxonomists for standard genome sequencing and annotation.</title>
        <authorList>
            <consortium name="The Broad Institute Genomics Platform"/>
            <consortium name="The Broad Institute Genome Sequencing Center for Infectious Disease"/>
            <person name="Wu L."/>
            <person name="Ma J."/>
        </authorList>
    </citation>
    <scope>NUCLEOTIDE SEQUENCE [LARGE SCALE GENOMIC DNA]</scope>
    <source>
        <strain evidence="3">JCM 16898</strain>
    </source>
</reference>
<gene>
    <name evidence="2" type="ORF">GCM10022222_57010</name>
</gene>
<evidence type="ECO:0000313" key="2">
    <source>
        <dbReference type="EMBL" id="GAA3565800.1"/>
    </source>
</evidence>
<dbReference type="Proteomes" id="UP001500689">
    <property type="component" value="Unassembled WGS sequence"/>
</dbReference>
<evidence type="ECO:0000313" key="3">
    <source>
        <dbReference type="Proteomes" id="UP001500689"/>
    </source>
</evidence>
<keyword evidence="3" id="KW-1185">Reference proteome</keyword>
<evidence type="ECO:0000256" key="1">
    <source>
        <dbReference type="SAM" id="MobiDB-lite"/>
    </source>
</evidence>
<organism evidence="2 3">
    <name type="scientific">Amycolatopsis ultiminotia</name>
    <dbReference type="NCBI Taxonomy" id="543629"/>
    <lineage>
        <taxon>Bacteria</taxon>
        <taxon>Bacillati</taxon>
        <taxon>Actinomycetota</taxon>
        <taxon>Actinomycetes</taxon>
        <taxon>Pseudonocardiales</taxon>
        <taxon>Pseudonocardiaceae</taxon>
        <taxon>Amycolatopsis</taxon>
    </lineage>
</organism>
<sequence>MPDANDALRAARERVESPSSPGHPMTRQELAEAVNAQVYRASGGDTVTTVDANHVGKWERGVIRWPAAYYRAALRAILDAATDADLGFARPTTGKPDNVDRKTFLKTALGTGAGVLVSRHAPGPADDPGALAAAISGPTAHYRRMESAVSSAQLAPAVDAHLALAASVVTGSLRNSTGYAVLAETAGLAAWIAADRGDNAAARRRYREAVAHAERAHHPLLASYMTASLGSFAVDAGHPRQGVTLLDRAAAQLDPTAPDAARAWLSSLHAVAHAALGDKTATLAALRSAERLTSRQSGEPQWPWVFTFDRAKAARYQAGALARLGDLRAASTAYSAANPALTAPKPRALAQLDHARALAAAGRAGEASRLAAAALRIGREYGSERITARARDVRAVLPARTAEAAELDDALTALYDTES</sequence>
<protein>
    <recommendedName>
        <fullName evidence="4">Transcriptional regulator</fullName>
    </recommendedName>
</protein>
<accession>A0ABP6XE63</accession>
<proteinExistence type="predicted"/>
<feature type="region of interest" description="Disordered" evidence="1">
    <location>
        <begin position="1"/>
        <end position="26"/>
    </location>
</feature>
<comment type="caution">
    <text evidence="2">The sequence shown here is derived from an EMBL/GenBank/DDBJ whole genome shotgun (WGS) entry which is preliminary data.</text>
</comment>
<dbReference type="RefSeq" id="WP_344865238.1">
    <property type="nucleotide sequence ID" value="NZ_BAAAZN010000013.1"/>
</dbReference>